<sequence length="366" mass="39556">MSRASSSDASPSCSHAPAAQRYFVKTLFAPGSAGQLARLSSHGLLGFSAAEGGDLEKDWRLVVLSRLSAQGVEHTAQLRPAAAGMPSLPEWFAALEYVVVLGLAELPNSVTAPSGGGGDDAWGLGSLLSPSKIGLKRETAEAIKKLSDTDEDRDQQAAFVASRVGEILNVNEQACQTMHMMVVAGVEVDPDRWASLLGQLWEMTRLMSEAFRSSEYLMNAHRTQMYAHYGIGGGAAAVWQLVAGGVAAVSRAALASAGTGFLVSMYQLRCGFVEKERHDYYGRLLHLLRHMWKAASELNTFLPRIRVAGDGTPEFRPGGQQLWELYTSNEVETAPAAVKYLKFRLQELELLRLRIEPLPPGTAGVL</sequence>
<reference evidence="2" key="5">
    <citation type="submission" date="2018-04" db="UniProtKB">
        <authorList>
            <consortium name="EnsemblFungi"/>
        </authorList>
    </citation>
    <scope>IDENTIFICATION</scope>
    <source>
        <strain evidence="2">R3-111a-1</strain>
    </source>
</reference>
<dbReference type="eggNOG" id="ENOG502RN2I">
    <property type="taxonomic scope" value="Eukaryota"/>
</dbReference>
<name>J3PDT8_GAET3</name>
<dbReference type="HOGENOM" id="CLU_866196_0_0_1"/>
<dbReference type="GeneID" id="20352119"/>
<reference evidence="2" key="4">
    <citation type="journal article" date="2015" name="G3 (Bethesda)">
        <title>Genome sequences of three phytopathogenic species of the Magnaporthaceae family of fungi.</title>
        <authorList>
            <person name="Okagaki L.H."/>
            <person name="Nunes C.C."/>
            <person name="Sailsbery J."/>
            <person name="Clay B."/>
            <person name="Brown D."/>
            <person name="John T."/>
            <person name="Oh Y."/>
            <person name="Young N."/>
            <person name="Fitzgerald M."/>
            <person name="Haas B.J."/>
            <person name="Zeng Q."/>
            <person name="Young S."/>
            <person name="Adiconis X."/>
            <person name="Fan L."/>
            <person name="Levin J.Z."/>
            <person name="Mitchell T.K."/>
            <person name="Okubara P.A."/>
            <person name="Farman M.L."/>
            <person name="Kohn L.M."/>
            <person name="Birren B."/>
            <person name="Ma L.-J."/>
            <person name="Dean R.A."/>
        </authorList>
    </citation>
    <scope>NUCLEOTIDE SEQUENCE</scope>
    <source>
        <strain evidence="2">R3-111a-1</strain>
    </source>
</reference>
<evidence type="ECO:0000313" key="1">
    <source>
        <dbReference type="EMBL" id="EJT70638.1"/>
    </source>
</evidence>
<organism evidence="1">
    <name type="scientific">Gaeumannomyces tritici (strain R3-111a-1)</name>
    <name type="common">Wheat and barley take-all root rot fungus</name>
    <name type="synonym">Gaeumannomyces graminis var. tritici</name>
    <dbReference type="NCBI Taxonomy" id="644352"/>
    <lineage>
        <taxon>Eukaryota</taxon>
        <taxon>Fungi</taxon>
        <taxon>Dikarya</taxon>
        <taxon>Ascomycota</taxon>
        <taxon>Pezizomycotina</taxon>
        <taxon>Sordariomycetes</taxon>
        <taxon>Sordariomycetidae</taxon>
        <taxon>Magnaporthales</taxon>
        <taxon>Magnaporthaceae</taxon>
        <taxon>Gaeumannomyces</taxon>
    </lineage>
</organism>
<gene>
    <name evidence="2" type="primary">20352119</name>
    <name evidence="1" type="ORF">GGTG_11661</name>
</gene>
<dbReference type="VEuPathDB" id="FungiDB:GGTG_11661"/>
<accession>J3PDT8</accession>
<dbReference type="AlphaFoldDB" id="J3PDT8"/>
<dbReference type="RefSeq" id="XP_009227816.1">
    <property type="nucleotide sequence ID" value="XM_009229552.1"/>
</dbReference>
<evidence type="ECO:0000313" key="2">
    <source>
        <dbReference type="EnsemblFungi" id="EJT70638"/>
    </source>
</evidence>
<reference evidence="1" key="3">
    <citation type="submission" date="2010-09" db="EMBL/GenBank/DDBJ databases">
        <title>Annotation of Gaeumannomyces graminis var. tritici R3-111a-1.</title>
        <authorList>
            <consortium name="The Broad Institute Genome Sequencing Platform"/>
            <person name="Ma L.-J."/>
            <person name="Dead R."/>
            <person name="Young S.K."/>
            <person name="Zeng Q."/>
            <person name="Gargeya S."/>
            <person name="Fitzgerald M."/>
            <person name="Haas B."/>
            <person name="Abouelleil A."/>
            <person name="Alvarado L."/>
            <person name="Arachchi H.M."/>
            <person name="Berlin A."/>
            <person name="Brown A."/>
            <person name="Chapman S.B."/>
            <person name="Chen Z."/>
            <person name="Dunbar C."/>
            <person name="Freedman E."/>
            <person name="Gearin G."/>
            <person name="Gellesch M."/>
            <person name="Goldberg J."/>
            <person name="Griggs A."/>
            <person name="Gujja S."/>
            <person name="Heiman D."/>
            <person name="Howarth C."/>
            <person name="Larson L."/>
            <person name="Lui A."/>
            <person name="MacDonald P.J.P."/>
            <person name="Mehta T."/>
            <person name="Montmayeur A."/>
            <person name="Murphy C."/>
            <person name="Neiman D."/>
            <person name="Pearson M."/>
            <person name="Priest M."/>
            <person name="Roberts A."/>
            <person name="Saif S."/>
            <person name="Shea T."/>
            <person name="Shenoy N."/>
            <person name="Sisk P."/>
            <person name="Stolte C."/>
            <person name="Sykes S."/>
            <person name="Yandava C."/>
            <person name="Wortman J."/>
            <person name="Nusbaum C."/>
            <person name="Birren B."/>
        </authorList>
    </citation>
    <scope>NUCLEOTIDE SEQUENCE</scope>
    <source>
        <strain evidence="1">R3-111a-1</strain>
    </source>
</reference>
<dbReference type="Proteomes" id="UP000006039">
    <property type="component" value="Unassembled WGS sequence"/>
</dbReference>
<evidence type="ECO:0000313" key="3">
    <source>
        <dbReference type="Proteomes" id="UP000006039"/>
    </source>
</evidence>
<dbReference type="EnsemblFungi" id="EJT70638">
    <property type="protein sequence ID" value="EJT70638"/>
    <property type="gene ID" value="GGTG_11661"/>
</dbReference>
<keyword evidence="3" id="KW-1185">Reference proteome</keyword>
<dbReference type="EMBL" id="GL385401">
    <property type="protein sequence ID" value="EJT70638.1"/>
    <property type="molecule type" value="Genomic_DNA"/>
</dbReference>
<reference evidence="1" key="2">
    <citation type="submission" date="2010-07" db="EMBL/GenBank/DDBJ databases">
        <authorList>
            <consortium name="The Broad Institute Genome Sequencing Platform"/>
            <consortium name="Broad Institute Genome Sequencing Center for Infectious Disease"/>
            <person name="Ma L.-J."/>
            <person name="Dead R."/>
            <person name="Young S."/>
            <person name="Zeng Q."/>
            <person name="Koehrsen M."/>
            <person name="Alvarado L."/>
            <person name="Berlin A."/>
            <person name="Chapman S.B."/>
            <person name="Chen Z."/>
            <person name="Freedman E."/>
            <person name="Gellesch M."/>
            <person name="Goldberg J."/>
            <person name="Griggs A."/>
            <person name="Gujja S."/>
            <person name="Heilman E.R."/>
            <person name="Heiman D."/>
            <person name="Hepburn T."/>
            <person name="Howarth C."/>
            <person name="Jen D."/>
            <person name="Larson L."/>
            <person name="Mehta T."/>
            <person name="Neiman D."/>
            <person name="Pearson M."/>
            <person name="Roberts A."/>
            <person name="Saif S."/>
            <person name="Shea T."/>
            <person name="Shenoy N."/>
            <person name="Sisk P."/>
            <person name="Stolte C."/>
            <person name="Sykes S."/>
            <person name="Walk T."/>
            <person name="White J."/>
            <person name="Yandava C."/>
            <person name="Haas B."/>
            <person name="Nusbaum C."/>
            <person name="Birren B."/>
        </authorList>
    </citation>
    <scope>NUCLEOTIDE SEQUENCE</scope>
    <source>
        <strain evidence="1">R3-111a-1</strain>
    </source>
</reference>
<proteinExistence type="predicted"/>
<dbReference type="OrthoDB" id="10520667at2759"/>
<reference evidence="3" key="1">
    <citation type="submission" date="2010-07" db="EMBL/GenBank/DDBJ databases">
        <title>The genome sequence of Gaeumannomyces graminis var. tritici strain R3-111a-1.</title>
        <authorList>
            <consortium name="The Broad Institute Genome Sequencing Platform"/>
            <person name="Ma L.-J."/>
            <person name="Dead R."/>
            <person name="Young S."/>
            <person name="Zeng Q."/>
            <person name="Koehrsen M."/>
            <person name="Alvarado L."/>
            <person name="Berlin A."/>
            <person name="Chapman S.B."/>
            <person name="Chen Z."/>
            <person name="Freedman E."/>
            <person name="Gellesch M."/>
            <person name="Goldberg J."/>
            <person name="Griggs A."/>
            <person name="Gujja S."/>
            <person name="Heilman E.R."/>
            <person name="Heiman D."/>
            <person name="Hepburn T."/>
            <person name="Howarth C."/>
            <person name="Jen D."/>
            <person name="Larson L."/>
            <person name="Mehta T."/>
            <person name="Neiman D."/>
            <person name="Pearson M."/>
            <person name="Roberts A."/>
            <person name="Saif S."/>
            <person name="Shea T."/>
            <person name="Shenoy N."/>
            <person name="Sisk P."/>
            <person name="Stolte C."/>
            <person name="Sykes S."/>
            <person name="Walk T."/>
            <person name="White J."/>
            <person name="Yandava C."/>
            <person name="Haas B."/>
            <person name="Nusbaum C."/>
            <person name="Birren B."/>
        </authorList>
    </citation>
    <scope>NUCLEOTIDE SEQUENCE [LARGE SCALE GENOMIC DNA]</scope>
    <source>
        <strain evidence="3">R3-111a-1</strain>
    </source>
</reference>
<protein>
    <submittedName>
        <fullName evidence="1 2">Uncharacterized protein</fullName>
    </submittedName>
</protein>